<feature type="compositionally biased region" description="Pro residues" evidence="1">
    <location>
        <begin position="1"/>
        <end position="16"/>
    </location>
</feature>
<accession>A0A098D9L4</accession>
<evidence type="ECO:0000313" key="3">
    <source>
        <dbReference type="EMBL" id="CEF74646.1"/>
    </source>
</evidence>
<dbReference type="OrthoDB" id="3599804at2759"/>
<accession>I1S5K0</accession>
<dbReference type="AlphaFoldDB" id="I1S5K0"/>
<keyword evidence="2" id="KW-0472">Membrane</keyword>
<reference evidence="4 5" key="1">
    <citation type="journal article" date="2007" name="Science">
        <title>The Fusarium graminearum genome reveals a link between localized polymorphism and pathogen specialization.</title>
        <authorList>
            <person name="Cuomo C.A."/>
            <person name="Gueldener U."/>
            <person name="Xu J.-R."/>
            <person name="Trail F."/>
            <person name="Turgeon B.G."/>
            <person name="Di Pietro A."/>
            <person name="Walton J.D."/>
            <person name="Ma L.-J."/>
            <person name="Baker S.E."/>
            <person name="Rep M."/>
            <person name="Adam G."/>
            <person name="Antoniw J."/>
            <person name="Baldwin T."/>
            <person name="Calvo S.E."/>
            <person name="Chang Y.-L."/>
            <person name="DeCaprio D."/>
            <person name="Gale L.R."/>
            <person name="Gnerre S."/>
            <person name="Goswami R.S."/>
            <person name="Hammond-Kosack K."/>
            <person name="Harris L.J."/>
            <person name="Hilburn K."/>
            <person name="Kennell J.C."/>
            <person name="Kroken S."/>
            <person name="Magnuson J.K."/>
            <person name="Mannhaupt G."/>
            <person name="Mauceli E.W."/>
            <person name="Mewes H.-W."/>
            <person name="Mitterbauer R."/>
            <person name="Muehlbauer G."/>
            <person name="Muensterkoetter M."/>
            <person name="Nelson D."/>
            <person name="O'Donnell K."/>
            <person name="Ouellet T."/>
            <person name="Qi W."/>
            <person name="Quesneville H."/>
            <person name="Roncero M.I.G."/>
            <person name="Seong K.-Y."/>
            <person name="Tetko I.V."/>
            <person name="Urban M."/>
            <person name="Waalwijk C."/>
            <person name="Ward T.J."/>
            <person name="Yao J."/>
            <person name="Birren B.W."/>
            <person name="Kistler H.C."/>
        </authorList>
    </citation>
    <scope>NUCLEOTIDE SEQUENCE [LARGE SCALE GENOMIC DNA]</scope>
    <source>
        <strain evidence="5">ATCC MYA-4620 / CBS 123657 / FGSC 9075 / NRRL 31084 / PH-1</strain>
        <strain evidence="4">PH-1 / ATCC MYA-4620 / FGSC 9075 / NRRL 31084</strain>
    </source>
</reference>
<protein>
    <submittedName>
        <fullName evidence="3">Chromosome 1, complete genome</fullName>
    </submittedName>
</protein>
<evidence type="ECO:0000313" key="4">
    <source>
        <dbReference type="EnsemblFungi" id="CEF74646"/>
    </source>
</evidence>
<feature type="transmembrane region" description="Helical" evidence="2">
    <location>
        <begin position="101"/>
        <end position="124"/>
    </location>
</feature>
<reference evidence="4 5" key="2">
    <citation type="journal article" date="2010" name="Nature">
        <title>Comparative genomics reveals mobile pathogenicity chromosomes in Fusarium.</title>
        <authorList>
            <person name="Ma L.J."/>
            <person name="van der Does H.C."/>
            <person name="Borkovich K.A."/>
            <person name="Coleman J.J."/>
            <person name="Daboussi M.J."/>
            <person name="Di Pietro A."/>
            <person name="Dufresne M."/>
            <person name="Freitag M."/>
            <person name="Grabherr M."/>
            <person name="Henrissat B."/>
            <person name="Houterman P.M."/>
            <person name="Kang S."/>
            <person name="Shim W.B."/>
            <person name="Woloshuk C."/>
            <person name="Xie X."/>
            <person name="Xu J.R."/>
            <person name="Antoniw J."/>
            <person name="Baker S.E."/>
            <person name="Bluhm B.H."/>
            <person name="Breakspear A."/>
            <person name="Brown D.W."/>
            <person name="Butchko R.A."/>
            <person name="Chapman S."/>
            <person name="Coulson R."/>
            <person name="Coutinho P.M."/>
            <person name="Danchin E.G."/>
            <person name="Diener A."/>
            <person name="Gale L.R."/>
            <person name="Gardiner D.M."/>
            <person name="Goff S."/>
            <person name="Hammond-Kosack K.E."/>
            <person name="Hilburn K."/>
            <person name="Hua-Van A."/>
            <person name="Jonkers W."/>
            <person name="Kazan K."/>
            <person name="Kodira C.D."/>
            <person name="Koehrsen M."/>
            <person name="Kumar L."/>
            <person name="Lee Y.H."/>
            <person name="Li L."/>
            <person name="Manners J.M."/>
            <person name="Miranda-Saavedra D."/>
            <person name="Mukherjee M."/>
            <person name="Park G."/>
            <person name="Park J."/>
            <person name="Park S.Y."/>
            <person name="Proctor R.H."/>
            <person name="Regev A."/>
            <person name="Ruiz-Roldan M.C."/>
            <person name="Sain D."/>
            <person name="Sakthikumar S."/>
            <person name="Sykes S."/>
            <person name="Schwartz D.C."/>
            <person name="Turgeon B.G."/>
            <person name="Wapinski I."/>
            <person name="Yoder O."/>
            <person name="Young S."/>
            <person name="Zeng Q."/>
            <person name="Zhou S."/>
            <person name="Galagan J."/>
            <person name="Cuomo C.A."/>
            <person name="Kistler H.C."/>
            <person name="Rep M."/>
        </authorList>
    </citation>
    <scope>GENOME REANNOTATION</scope>
    <source>
        <strain evidence="5">ATCC MYA-4620 / CBS 123657 / FGSC 9075 / NRRL 31084 / PH-1</strain>
        <strain evidence="4">PH-1 / ATCC MYA-4620 / FGSC 9075 / NRRL 31084</strain>
    </source>
</reference>
<keyword evidence="2" id="KW-0812">Transmembrane</keyword>
<proteinExistence type="predicted"/>
<feature type="compositionally biased region" description="Polar residues" evidence="1">
    <location>
        <begin position="20"/>
        <end position="32"/>
    </location>
</feature>
<dbReference type="InParanoid" id="I1S5K0"/>
<organism evidence="3 5">
    <name type="scientific">Gibberella zeae (strain ATCC MYA-4620 / CBS 123657 / FGSC 9075 / NRRL 31084 / PH-1)</name>
    <name type="common">Wheat head blight fungus</name>
    <name type="synonym">Fusarium graminearum</name>
    <dbReference type="NCBI Taxonomy" id="229533"/>
    <lineage>
        <taxon>Eukaryota</taxon>
        <taxon>Fungi</taxon>
        <taxon>Dikarya</taxon>
        <taxon>Ascomycota</taxon>
        <taxon>Pezizomycotina</taxon>
        <taxon>Sordariomycetes</taxon>
        <taxon>Hypocreomycetidae</taxon>
        <taxon>Hypocreales</taxon>
        <taxon>Nectriaceae</taxon>
        <taxon>Fusarium</taxon>
    </lineage>
</organism>
<dbReference type="HOGENOM" id="CLU_119611_0_0_1"/>
<gene>
    <name evidence="3" type="ORF">FGRAMPH1_01T05683</name>
</gene>
<dbReference type="EMBL" id="HG970332">
    <property type="protein sequence ID" value="CEF74646.1"/>
    <property type="molecule type" value="Genomic_DNA"/>
</dbReference>
<feature type="compositionally biased region" description="Polar residues" evidence="1">
    <location>
        <begin position="39"/>
        <end position="48"/>
    </location>
</feature>
<dbReference type="RefSeq" id="XP_011318276.1">
    <property type="nucleotide sequence ID" value="XM_011319974.1"/>
</dbReference>
<feature type="transmembrane region" description="Helical" evidence="2">
    <location>
        <begin position="145"/>
        <end position="168"/>
    </location>
</feature>
<dbReference type="EnsemblFungi" id="CEF74646">
    <property type="protein sequence ID" value="CEF74646"/>
    <property type="gene ID" value="FGRRES_12121"/>
</dbReference>
<dbReference type="VEuPathDB" id="FungiDB:FGRAMPH1_01G05683"/>
<keyword evidence="2" id="KW-1133">Transmembrane helix</keyword>
<reference evidence="3 5" key="3">
    <citation type="journal article" date="2015" name="BMC Genomics">
        <title>The completed genome sequence of the pathogenic ascomycete fungus Fusarium graminearum.</title>
        <authorList>
            <person name="King R."/>
            <person name="Urban M."/>
            <person name="Hammond-Kosack M.C."/>
            <person name="Hassani-Pak K."/>
            <person name="Hammond-Kosack K.E."/>
        </authorList>
    </citation>
    <scope>NUCLEOTIDE SEQUENCE [LARGE SCALE GENOMIC DNA]</scope>
    <source>
        <strain evidence="5">ATCC MYA-4620 / CBS 123657 / FGSC 9075 / NRRL 31084 / PH-1</strain>
        <strain evidence="3">PH-1</strain>
    </source>
</reference>
<name>I1S5K0_GIBZE</name>
<evidence type="ECO:0000256" key="1">
    <source>
        <dbReference type="SAM" id="MobiDB-lite"/>
    </source>
</evidence>
<evidence type="ECO:0000256" key="2">
    <source>
        <dbReference type="SAM" id="Phobius"/>
    </source>
</evidence>
<dbReference type="Proteomes" id="UP000070720">
    <property type="component" value="Chromosome 1"/>
</dbReference>
<feature type="transmembrane region" description="Helical" evidence="2">
    <location>
        <begin position="58"/>
        <end position="81"/>
    </location>
</feature>
<evidence type="ECO:0000313" key="5">
    <source>
        <dbReference type="Proteomes" id="UP000070720"/>
    </source>
</evidence>
<feature type="region of interest" description="Disordered" evidence="1">
    <location>
        <begin position="1"/>
        <end position="48"/>
    </location>
</feature>
<feature type="transmembrane region" description="Helical" evidence="2">
    <location>
        <begin position="174"/>
        <end position="198"/>
    </location>
</feature>
<keyword evidence="5" id="KW-1185">Reference proteome</keyword>
<reference evidence="4" key="4">
    <citation type="submission" date="2017-01" db="UniProtKB">
        <authorList>
            <consortium name="EnsemblFungi"/>
        </authorList>
    </citation>
    <scope>IDENTIFICATION</scope>
    <source>
        <strain evidence="4">PH-1 / ATCC MYA-4620 / FGSC 9075 / NRRL 31084</strain>
    </source>
</reference>
<dbReference type="KEGG" id="fgr:FGSG_12121"/>
<dbReference type="eggNOG" id="ENOG502S84H">
    <property type="taxonomic scope" value="Eukaryota"/>
</dbReference>
<sequence length="210" mass="22862">MTSPSAPCPPPSPPKPILSETDTTLRVSSPITSMPKRTPSWNTTTSEPDTSAEEYKMFITLVFGVSLFGASTFAVAIGQMTDPADIWEPEKPPFSMERVRNFLGAAWLCFILAIAVAGFSSSLLTLLKHHANRAGMDGQKMWKTIAITTSVLLWTLLAVAFLFLSLAMVPYAYIPGWIAVASAILFSIGMACLLCFQVRYARSTAIKMCI</sequence>